<evidence type="ECO:0000256" key="2">
    <source>
        <dbReference type="ARBA" id="ARBA00022801"/>
    </source>
</evidence>
<dbReference type="PROSITE" id="PS50275">
    <property type="entry name" value="SAC"/>
    <property type="match status" value="1"/>
</dbReference>
<comment type="caution">
    <text evidence="8">The sequence shown here is derived from an EMBL/GenBank/DDBJ whole genome shotgun (WGS) entry which is preliminary data.</text>
</comment>
<keyword evidence="2" id="KW-0378">Hydrolase</keyword>
<evidence type="ECO:0000259" key="7">
    <source>
        <dbReference type="PROSITE" id="PS50275"/>
    </source>
</evidence>
<evidence type="ECO:0000256" key="3">
    <source>
        <dbReference type="ARBA" id="ARBA00023136"/>
    </source>
</evidence>
<dbReference type="EMBL" id="JANAVB010028196">
    <property type="protein sequence ID" value="KAJ6816759.1"/>
    <property type="molecule type" value="Genomic_DNA"/>
</dbReference>
<comment type="subunit">
    <text evidence="5">Component of the PI(3,5)P2 regulatory complex at least composed of ATG18, SAC/FIG4, FAB1 and VAC14.</text>
</comment>
<dbReference type="PANTHER" id="PTHR45738">
    <property type="entry name" value="POLYPHOSPHOINOSITIDE PHOSPHATASE"/>
    <property type="match status" value="1"/>
</dbReference>
<dbReference type="Proteomes" id="UP001140949">
    <property type="component" value="Unassembled WGS sequence"/>
</dbReference>
<name>A0AAX6FKA4_IRIPA</name>
<evidence type="ECO:0000313" key="9">
    <source>
        <dbReference type="Proteomes" id="UP001140949"/>
    </source>
</evidence>
<feature type="compositionally biased region" description="Gly residues" evidence="6">
    <location>
        <begin position="8"/>
        <end position="20"/>
    </location>
</feature>
<sequence length="824" mass="93389">MAAEGAVSPGGGGGEGSEGGGRSFLQKFRLYETQSKFYLIGRNKSRTIWRVLKIDRTEPFDLNICEDPTMYKQSECSELLDRINEGNRSNGGLRFVTTCYGIVGFIKFLGPYYMLLITKRRKIGTICGHAVYAISKTEMIALPNSSMLPSVAYSKNENRYKKLLCTVDLTKDFFFSYSYHIMHSLQRNMCGETGQVPYETMFVWNEYLTREIRSHIKNPMWTVALVYGFFKQDKVSVSGKEFTLTLIARRSRHFAGTRYLKRGVNEKGRVANDVETEQIVFEDISGGIPSQISSVVQNRGSIPLSWSQESSWLNIKPDIILHKDQNYEATRLHFDNLVKRYGNPIIILNLIKTREKKPRESILGAEFRKAINYINKNLADDSRLRFLHWDLHRHSRRKSTNVLTLLGRVAAYALELTGFFYCQVPPALRLHDALSWPILVKDNAVQDSHKTRINDAITFGYGSQEDNGKNSNVSLTGSPEDSHLGRPSMFQKGVLRTNCIDCLDRTNVAQYAYGLAALGHQLYALGFIDVQKVDLESSLADELMCFYERMGDVLALQYGGSAAHKKIFSERRGQWKAATQSQELLRTLQRYYSNAYMDAEKQDAINVFLGHFQPHRGKPALWELDSDQHYNIGRRGRGLEGNMRSFKRSLSDGNILCESNRPVCDNVGEREPCSSTLPSKWHIANDAKGLSDSRPEISTYENEICYSRFNPIMSPRDGEHNYFKELRFEPSNCSNFLESDWISSSGNSCEDECYERSSLINSPITALSTESVIGGMTPGTATELNGTDIKGAEIEDAELPPNTDVSQFSKNFIDWVLHGEAFCY</sequence>
<evidence type="ECO:0000256" key="5">
    <source>
        <dbReference type="ARBA" id="ARBA00023464"/>
    </source>
</evidence>
<comment type="catalytic activity">
    <reaction evidence="4">
        <text>a 1,2-diacyl-sn-glycero-3-phospho-(1D-myo-inositol-3,5-bisphosphate) + H2O = a 1,2-diacyl-sn-glycero-3-phospho-(1D-myo-inositol-3-phosphate) + phosphate</text>
        <dbReference type="Rhea" id="RHEA:32955"/>
        <dbReference type="ChEBI" id="CHEBI:15377"/>
        <dbReference type="ChEBI" id="CHEBI:43474"/>
        <dbReference type="ChEBI" id="CHEBI:57923"/>
        <dbReference type="ChEBI" id="CHEBI:58088"/>
    </reaction>
</comment>
<dbReference type="GO" id="GO:0005774">
    <property type="term" value="C:vacuolar membrane"/>
    <property type="evidence" value="ECO:0007669"/>
    <property type="project" value="UniProtKB-SubCell"/>
</dbReference>
<dbReference type="InterPro" id="IPR043573">
    <property type="entry name" value="Fig4-like"/>
</dbReference>
<keyword evidence="3" id="KW-0472">Membrane</keyword>
<dbReference type="AlphaFoldDB" id="A0AAX6FKA4"/>
<keyword evidence="9" id="KW-1185">Reference proteome</keyword>
<dbReference type="GO" id="GO:0043813">
    <property type="term" value="F:phosphatidylinositol-3,5-bisphosphate 5-phosphatase activity"/>
    <property type="evidence" value="ECO:0007669"/>
    <property type="project" value="InterPro"/>
</dbReference>
<evidence type="ECO:0000256" key="4">
    <source>
        <dbReference type="ARBA" id="ARBA00023337"/>
    </source>
</evidence>
<evidence type="ECO:0000256" key="6">
    <source>
        <dbReference type="SAM" id="MobiDB-lite"/>
    </source>
</evidence>
<evidence type="ECO:0000256" key="1">
    <source>
        <dbReference type="ARBA" id="ARBA00004148"/>
    </source>
</evidence>
<feature type="domain" description="SAC" evidence="7">
    <location>
        <begin position="164"/>
        <end position="560"/>
    </location>
</feature>
<feature type="region of interest" description="Disordered" evidence="6">
    <location>
        <begin position="1"/>
        <end position="20"/>
    </location>
</feature>
<comment type="subcellular location">
    <subcellularLocation>
        <location evidence="1">Vacuole membrane</location>
        <topology evidence="1">Peripheral membrane protein</topology>
    </subcellularLocation>
</comment>
<reference evidence="8" key="2">
    <citation type="submission" date="2023-04" db="EMBL/GenBank/DDBJ databases">
        <authorList>
            <person name="Bruccoleri R.E."/>
            <person name="Oakeley E.J."/>
            <person name="Faust A.-M."/>
            <person name="Dessus-Babus S."/>
            <person name="Altorfer M."/>
            <person name="Burckhardt D."/>
            <person name="Oertli M."/>
            <person name="Naumann U."/>
            <person name="Petersen F."/>
            <person name="Wong J."/>
        </authorList>
    </citation>
    <scope>NUCLEOTIDE SEQUENCE</scope>
    <source>
        <strain evidence="8">GSM-AAB239-AS_SAM_17_03QT</strain>
        <tissue evidence="8">Leaf</tissue>
    </source>
</reference>
<reference evidence="8" key="1">
    <citation type="journal article" date="2023" name="GigaByte">
        <title>Genome assembly of the bearded iris, Iris pallida Lam.</title>
        <authorList>
            <person name="Bruccoleri R.E."/>
            <person name="Oakeley E.J."/>
            <person name="Faust A.M.E."/>
            <person name="Altorfer M."/>
            <person name="Dessus-Babus S."/>
            <person name="Burckhardt D."/>
            <person name="Oertli M."/>
            <person name="Naumann U."/>
            <person name="Petersen F."/>
            <person name="Wong J."/>
        </authorList>
    </citation>
    <scope>NUCLEOTIDE SEQUENCE</scope>
    <source>
        <strain evidence="8">GSM-AAB239-AS_SAM_17_03QT</strain>
    </source>
</reference>
<dbReference type="Pfam" id="PF02383">
    <property type="entry name" value="Syja_N"/>
    <property type="match status" value="1"/>
</dbReference>
<dbReference type="PANTHER" id="PTHR45738:SF3">
    <property type="entry name" value="OS03G0182400 PROTEIN"/>
    <property type="match status" value="1"/>
</dbReference>
<evidence type="ECO:0000313" key="8">
    <source>
        <dbReference type="EMBL" id="KAJ6816759.1"/>
    </source>
</evidence>
<proteinExistence type="predicted"/>
<protein>
    <submittedName>
        <fullName evidence="8">Phosphoinositide phosphatase SAC2-like</fullName>
    </submittedName>
</protein>
<organism evidence="8 9">
    <name type="scientific">Iris pallida</name>
    <name type="common">Sweet iris</name>
    <dbReference type="NCBI Taxonomy" id="29817"/>
    <lineage>
        <taxon>Eukaryota</taxon>
        <taxon>Viridiplantae</taxon>
        <taxon>Streptophyta</taxon>
        <taxon>Embryophyta</taxon>
        <taxon>Tracheophyta</taxon>
        <taxon>Spermatophyta</taxon>
        <taxon>Magnoliopsida</taxon>
        <taxon>Liliopsida</taxon>
        <taxon>Asparagales</taxon>
        <taxon>Iridaceae</taxon>
        <taxon>Iridoideae</taxon>
        <taxon>Irideae</taxon>
        <taxon>Iris</taxon>
    </lineage>
</organism>
<dbReference type="GO" id="GO:0046856">
    <property type="term" value="P:phosphatidylinositol dephosphorylation"/>
    <property type="evidence" value="ECO:0007669"/>
    <property type="project" value="InterPro"/>
</dbReference>
<accession>A0AAX6FKA4</accession>
<dbReference type="InterPro" id="IPR002013">
    <property type="entry name" value="SAC_dom"/>
</dbReference>
<gene>
    <name evidence="8" type="ORF">M6B38_415655</name>
</gene>